<evidence type="ECO:0000313" key="1">
    <source>
        <dbReference type="EMBL" id="KAK7850436.1"/>
    </source>
</evidence>
<dbReference type="AlphaFoldDB" id="A0AAW0LHR1"/>
<accession>A0AAW0LHR1</accession>
<comment type="caution">
    <text evidence="1">The sequence shown here is derived from an EMBL/GenBank/DDBJ whole genome shotgun (WGS) entry which is preliminary data.</text>
</comment>
<reference evidence="1 2" key="1">
    <citation type="journal article" date="2018" name="Sci. Data">
        <title>The draft genome sequence of cork oak.</title>
        <authorList>
            <person name="Ramos A.M."/>
            <person name="Usie A."/>
            <person name="Barbosa P."/>
            <person name="Barros P.M."/>
            <person name="Capote T."/>
            <person name="Chaves I."/>
            <person name="Simoes F."/>
            <person name="Abreu I."/>
            <person name="Carrasquinho I."/>
            <person name="Faro C."/>
            <person name="Guimaraes J.B."/>
            <person name="Mendonca D."/>
            <person name="Nobrega F."/>
            <person name="Rodrigues L."/>
            <person name="Saibo N.J.M."/>
            <person name="Varela M.C."/>
            <person name="Egas C."/>
            <person name="Matos J."/>
            <person name="Miguel C.M."/>
            <person name="Oliveira M.M."/>
            <person name="Ricardo C.P."/>
            <person name="Goncalves S."/>
        </authorList>
    </citation>
    <scope>NUCLEOTIDE SEQUENCE [LARGE SCALE GENOMIC DNA]</scope>
    <source>
        <strain evidence="2">cv. HL8</strain>
    </source>
</reference>
<keyword evidence="2" id="KW-1185">Reference proteome</keyword>
<gene>
    <name evidence="1" type="primary">NIT4B_5</name>
    <name evidence="1" type="ORF">CFP56_000837</name>
</gene>
<dbReference type="EMBL" id="PKMF04000100">
    <property type="protein sequence ID" value="KAK7850436.1"/>
    <property type="molecule type" value="Genomic_DNA"/>
</dbReference>
<proteinExistence type="predicted"/>
<dbReference type="Proteomes" id="UP000237347">
    <property type="component" value="Unassembled WGS sequence"/>
</dbReference>
<sequence>MGKYEVHFQKGIVKSAGDSLFSAILVFDSLGWYLGKHQKVMPIASECETPILIIGDLICRDNRIQNKGDMASYNDPYCPRRWLLCSIFEPILQKGKTIRCQQKLVTILAERNFQGSLSSETIFSSLDAPEHGGCLSKARF</sequence>
<name>A0AAW0LHR1_QUESU</name>
<evidence type="ECO:0000313" key="2">
    <source>
        <dbReference type="Proteomes" id="UP000237347"/>
    </source>
</evidence>
<organism evidence="1 2">
    <name type="scientific">Quercus suber</name>
    <name type="common">Cork oak</name>
    <dbReference type="NCBI Taxonomy" id="58331"/>
    <lineage>
        <taxon>Eukaryota</taxon>
        <taxon>Viridiplantae</taxon>
        <taxon>Streptophyta</taxon>
        <taxon>Embryophyta</taxon>
        <taxon>Tracheophyta</taxon>
        <taxon>Spermatophyta</taxon>
        <taxon>Magnoliopsida</taxon>
        <taxon>eudicotyledons</taxon>
        <taxon>Gunneridae</taxon>
        <taxon>Pentapetalae</taxon>
        <taxon>rosids</taxon>
        <taxon>fabids</taxon>
        <taxon>Fagales</taxon>
        <taxon>Fagaceae</taxon>
        <taxon>Quercus</taxon>
    </lineage>
</organism>
<protein>
    <submittedName>
        <fullName evidence="1">Bifunctional nitrilase/nitrile hydratase nit4b</fullName>
    </submittedName>
</protein>